<proteinExistence type="predicted"/>
<organism evidence="1 2">
    <name type="scientific">Hymenobacter luteus</name>
    <dbReference type="NCBI Taxonomy" id="1411122"/>
    <lineage>
        <taxon>Bacteria</taxon>
        <taxon>Pseudomonadati</taxon>
        <taxon>Bacteroidota</taxon>
        <taxon>Cytophagia</taxon>
        <taxon>Cytophagales</taxon>
        <taxon>Hymenobacteraceae</taxon>
        <taxon>Hymenobacter</taxon>
    </lineage>
</organism>
<evidence type="ECO:0000313" key="2">
    <source>
        <dbReference type="Proteomes" id="UP000532746"/>
    </source>
</evidence>
<comment type="caution">
    <text evidence="1">The sequence shown here is derived from an EMBL/GenBank/DDBJ whole genome shotgun (WGS) entry which is preliminary data.</text>
</comment>
<protein>
    <submittedName>
        <fullName evidence="1">Uncharacterized protein</fullName>
    </submittedName>
</protein>
<reference evidence="1 2" key="1">
    <citation type="submission" date="2020-08" db="EMBL/GenBank/DDBJ databases">
        <title>Genomic Encyclopedia of Type Strains, Phase IV (KMG-IV): sequencing the most valuable type-strain genomes for metagenomic binning, comparative biology and taxonomic classification.</title>
        <authorList>
            <person name="Goeker M."/>
        </authorList>
    </citation>
    <scope>NUCLEOTIDE SEQUENCE [LARGE SCALE GENOMIC DNA]</scope>
    <source>
        <strain evidence="1 2">DSM 26718</strain>
    </source>
</reference>
<gene>
    <name evidence="1" type="ORF">HNQ93_003956</name>
</gene>
<dbReference type="AlphaFoldDB" id="A0A7W9T4S1"/>
<dbReference type="Proteomes" id="UP000532746">
    <property type="component" value="Unassembled WGS sequence"/>
</dbReference>
<accession>A0A7W9T4S1</accession>
<name>A0A7W9T4S1_9BACT</name>
<keyword evidence="2" id="KW-1185">Reference proteome</keyword>
<dbReference type="EMBL" id="JACHGG010000008">
    <property type="protein sequence ID" value="MBB6061078.1"/>
    <property type="molecule type" value="Genomic_DNA"/>
</dbReference>
<evidence type="ECO:0000313" key="1">
    <source>
        <dbReference type="EMBL" id="MBB6061078.1"/>
    </source>
</evidence>
<sequence length="65" mass="7389">MNIVKQADAATCAWVRNRVGGRSGALEDNQLICYRQPEAQLLAYPLVYVPFVAKGRRKSHFSLYF</sequence>